<keyword evidence="3 5" id="KW-1133">Transmembrane helix</keyword>
<feature type="transmembrane region" description="Helical" evidence="5">
    <location>
        <begin position="91"/>
        <end position="110"/>
    </location>
</feature>
<protein>
    <submittedName>
        <fullName evidence="6">Sporulation membrane protein YtaF</fullName>
    </submittedName>
</protein>
<dbReference type="PANTHER" id="PTHR35529:SF2">
    <property type="entry name" value="SPORULATION PROTEIN YTAF-RELATED"/>
    <property type="match status" value="1"/>
</dbReference>
<dbReference type="AlphaFoldDB" id="A0A2W6NX47"/>
<accession>A0A2W6NX47</accession>
<dbReference type="InterPro" id="IPR003810">
    <property type="entry name" value="Mntp/YtaF"/>
</dbReference>
<evidence type="ECO:0000256" key="4">
    <source>
        <dbReference type="ARBA" id="ARBA00023136"/>
    </source>
</evidence>
<dbReference type="Pfam" id="PF02659">
    <property type="entry name" value="Mntp"/>
    <property type="match status" value="2"/>
</dbReference>
<evidence type="ECO:0000256" key="3">
    <source>
        <dbReference type="ARBA" id="ARBA00022989"/>
    </source>
</evidence>
<keyword evidence="4 5" id="KW-0472">Membrane</keyword>
<keyword evidence="2 5" id="KW-0812">Transmembrane</keyword>
<comment type="caution">
    <text evidence="6">The sequence shown here is derived from an EMBL/GenBank/DDBJ whole genome shotgun (WGS) entry which is preliminary data.</text>
</comment>
<proteinExistence type="predicted"/>
<organism evidence="6 7">
    <name type="scientific">Paenibacillus silvae</name>
    <dbReference type="NCBI Taxonomy" id="1325358"/>
    <lineage>
        <taxon>Bacteria</taxon>
        <taxon>Bacillati</taxon>
        <taxon>Bacillota</taxon>
        <taxon>Bacilli</taxon>
        <taxon>Bacillales</taxon>
        <taxon>Paenibacillaceae</taxon>
        <taxon>Paenibacillus</taxon>
    </lineage>
</organism>
<feature type="transmembrane region" description="Helical" evidence="5">
    <location>
        <begin position="60"/>
        <end position="85"/>
    </location>
</feature>
<evidence type="ECO:0000313" key="6">
    <source>
        <dbReference type="EMBL" id="PZT51930.1"/>
    </source>
</evidence>
<evidence type="ECO:0000313" key="7">
    <source>
        <dbReference type="Proteomes" id="UP000249204"/>
    </source>
</evidence>
<feature type="transmembrane region" description="Helical" evidence="5">
    <location>
        <begin position="277"/>
        <end position="295"/>
    </location>
</feature>
<keyword evidence="1" id="KW-1003">Cell membrane</keyword>
<feature type="transmembrane region" description="Helical" evidence="5">
    <location>
        <begin position="30"/>
        <end position="53"/>
    </location>
</feature>
<evidence type="ECO:0000256" key="2">
    <source>
        <dbReference type="ARBA" id="ARBA00022692"/>
    </source>
</evidence>
<evidence type="ECO:0000256" key="1">
    <source>
        <dbReference type="ARBA" id="ARBA00022475"/>
    </source>
</evidence>
<sequence length="298" mass="31329">MAEISGHIPILASSVGTYRTGEESGVLHHFISLLALAFAVSLDGFGVGITYGLRRTKIPLLSIAIISLCSGLVIALSMQVGVLLSHVVSPGVASIVGAFILIVIGAWSLLQLIRRRGKEREDSANVALVQSARAQSPTSAQAGVHQETYVQGTGAADVDPPSSSKGRNQLMALEIQPSPTDGLVERMVFTLELRKLGVVIQILRSPSKADIDNSGSISTQEAMWLGIALSLDAFGAGLGAALLGFPTLWTALVIAVFSGALLSLGMKVGLRFAAQRWMQKLAILPALLLMIMGVIKLL</sequence>
<evidence type="ECO:0000256" key="5">
    <source>
        <dbReference type="SAM" id="Phobius"/>
    </source>
</evidence>
<dbReference type="PANTHER" id="PTHR35529">
    <property type="entry name" value="MANGANESE EFFLUX PUMP MNTP-RELATED"/>
    <property type="match status" value="1"/>
</dbReference>
<name>A0A2W6NX47_9BACL</name>
<reference evidence="6 7" key="1">
    <citation type="submission" date="2018-06" db="EMBL/GenBank/DDBJ databases">
        <title>Isolation of heavy metals resistant Paenibacillus silvae NC2 from Gold-Copper mine in ZiJin, China.</title>
        <authorList>
            <person name="Xu J."/>
            <person name="Mazhar H.S."/>
            <person name="Rensing C."/>
        </authorList>
    </citation>
    <scope>NUCLEOTIDE SEQUENCE [LARGE SCALE GENOMIC DNA]</scope>
    <source>
        <strain evidence="6 7">NC2</strain>
    </source>
</reference>
<feature type="transmembrane region" description="Helical" evidence="5">
    <location>
        <begin position="248"/>
        <end position="265"/>
    </location>
</feature>
<feature type="transmembrane region" description="Helical" evidence="5">
    <location>
        <begin position="222"/>
        <end position="242"/>
    </location>
</feature>
<dbReference type="Proteomes" id="UP000249204">
    <property type="component" value="Unassembled WGS sequence"/>
</dbReference>
<gene>
    <name evidence="6" type="ORF">DN757_30095</name>
</gene>
<dbReference type="EMBL" id="QKWW01000153">
    <property type="protein sequence ID" value="PZT51930.1"/>
    <property type="molecule type" value="Genomic_DNA"/>
</dbReference>